<dbReference type="PANTHER" id="PTHR33067:SF35">
    <property type="entry name" value="ASPARTIC PEPTIDASE DDI1-TYPE DOMAIN-CONTAINING PROTEIN"/>
    <property type="match status" value="1"/>
</dbReference>
<dbReference type="InterPro" id="IPR021109">
    <property type="entry name" value="Peptidase_aspartic_dom_sf"/>
</dbReference>
<keyword evidence="2" id="KW-1185">Reference proteome</keyword>
<gene>
    <name evidence="1" type="ORF">LTRI10_LOCUS45603</name>
</gene>
<organism evidence="1 2">
    <name type="scientific">Linum trigynum</name>
    <dbReference type="NCBI Taxonomy" id="586398"/>
    <lineage>
        <taxon>Eukaryota</taxon>
        <taxon>Viridiplantae</taxon>
        <taxon>Streptophyta</taxon>
        <taxon>Embryophyta</taxon>
        <taxon>Tracheophyta</taxon>
        <taxon>Spermatophyta</taxon>
        <taxon>Magnoliopsida</taxon>
        <taxon>eudicotyledons</taxon>
        <taxon>Gunneridae</taxon>
        <taxon>Pentapetalae</taxon>
        <taxon>rosids</taxon>
        <taxon>fabids</taxon>
        <taxon>Malpighiales</taxon>
        <taxon>Linaceae</taxon>
        <taxon>Linum</taxon>
    </lineage>
</organism>
<dbReference type="PANTHER" id="PTHR33067">
    <property type="entry name" value="RNA-DIRECTED DNA POLYMERASE-RELATED"/>
    <property type="match status" value="1"/>
</dbReference>
<dbReference type="EMBL" id="OZ034821">
    <property type="protein sequence ID" value="CAL1405838.1"/>
    <property type="molecule type" value="Genomic_DNA"/>
</dbReference>
<dbReference type="Proteomes" id="UP001497516">
    <property type="component" value="Chromosome 8"/>
</dbReference>
<proteinExistence type="predicted"/>
<dbReference type="Gene3D" id="2.40.70.10">
    <property type="entry name" value="Acid Proteases"/>
    <property type="match status" value="1"/>
</dbReference>
<name>A0AAV2G7N4_9ROSI</name>
<protein>
    <submittedName>
        <fullName evidence="1">Uncharacterized protein</fullName>
    </submittedName>
</protein>
<evidence type="ECO:0000313" key="2">
    <source>
        <dbReference type="Proteomes" id="UP001497516"/>
    </source>
</evidence>
<accession>A0AAV2G7N4</accession>
<evidence type="ECO:0000313" key="1">
    <source>
        <dbReference type="EMBL" id="CAL1405838.1"/>
    </source>
</evidence>
<sequence>MLRKLHLNIPFLEAMAHMPRYSRYLKGFLSKKPKLEDLANVTVGKECSAFILNRFSKKRPDPGSFTIPLCIGSHHIENSLADLGASINVMPFKLFKRLDIGELKIMRLSVTLADCSVISPRGIV</sequence>
<reference evidence="1 2" key="1">
    <citation type="submission" date="2024-04" db="EMBL/GenBank/DDBJ databases">
        <authorList>
            <person name="Fracassetti M."/>
        </authorList>
    </citation>
    <scope>NUCLEOTIDE SEQUENCE [LARGE SCALE GENOMIC DNA]</scope>
</reference>
<dbReference type="AlphaFoldDB" id="A0AAV2G7N4"/>